<accession>A0A4D7B0V9</accession>
<proteinExistence type="predicted"/>
<dbReference type="SUPFAM" id="SSF48179">
    <property type="entry name" value="6-phosphogluconate dehydrogenase C-terminal domain-like"/>
    <property type="match status" value="1"/>
</dbReference>
<dbReference type="GO" id="GO:0070403">
    <property type="term" value="F:NAD+ binding"/>
    <property type="evidence" value="ECO:0007669"/>
    <property type="project" value="InterPro"/>
</dbReference>
<evidence type="ECO:0000256" key="1">
    <source>
        <dbReference type="ARBA" id="ARBA00023002"/>
    </source>
</evidence>
<evidence type="ECO:0000259" key="3">
    <source>
        <dbReference type="PROSITE" id="PS51176"/>
    </source>
</evidence>
<dbReference type="GO" id="GO:0004665">
    <property type="term" value="F:prephenate dehydrogenase (NADP+) activity"/>
    <property type="evidence" value="ECO:0007669"/>
    <property type="project" value="InterPro"/>
</dbReference>
<feature type="region of interest" description="Disordered" evidence="2">
    <location>
        <begin position="254"/>
        <end position="294"/>
    </location>
</feature>
<dbReference type="GO" id="GO:0008977">
    <property type="term" value="F:prephenate dehydrogenase (NAD+) activity"/>
    <property type="evidence" value="ECO:0007669"/>
    <property type="project" value="InterPro"/>
</dbReference>
<dbReference type="PANTHER" id="PTHR21363">
    <property type="entry name" value="PREPHENATE DEHYDROGENASE"/>
    <property type="match status" value="1"/>
</dbReference>
<dbReference type="PROSITE" id="PS51176">
    <property type="entry name" value="PDH_ADH"/>
    <property type="match status" value="1"/>
</dbReference>
<organism evidence="4 5">
    <name type="scientific">Phreatobacter stygius</name>
    <dbReference type="NCBI Taxonomy" id="1940610"/>
    <lineage>
        <taxon>Bacteria</taxon>
        <taxon>Pseudomonadati</taxon>
        <taxon>Pseudomonadota</taxon>
        <taxon>Alphaproteobacteria</taxon>
        <taxon>Hyphomicrobiales</taxon>
        <taxon>Phreatobacteraceae</taxon>
        <taxon>Phreatobacter</taxon>
    </lineage>
</organism>
<keyword evidence="1" id="KW-0560">Oxidoreductase</keyword>
<dbReference type="InterPro" id="IPR008927">
    <property type="entry name" value="6-PGluconate_DH-like_C_sf"/>
</dbReference>
<dbReference type="EMBL" id="CP039690">
    <property type="protein sequence ID" value="QCI63086.1"/>
    <property type="molecule type" value="Genomic_DNA"/>
</dbReference>
<dbReference type="Proteomes" id="UP000298781">
    <property type="component" value="Chromosome"/>
</dbReference>
<dbReference type="AlphaFoldDB" id="A0A4D7B0V9"/>
<protein>
    <submittedName>
        <fullName evidence="4">Prephenate dehydrogenase</fullName>
    </submittedName>
</protein>
<dbReference type="InterPro" id="IPR050812">
    <property type="entry name" value="Preph/Arog_dehydrog"/>
</dbReference>
<dbReference type="KEGG" id="pstg:E8M01_01820"/>
<dbReference type="InterPro" id="IPR003099">
    <property type="entry name" value="Prephen_DH"/>
</dbReference>
<reference evidence="4 5" key="1">
    <citation type="submission" date="2019-04" db="EMBL/GenBank/DDBJ databases">
        <title>Phreatobacter aquaticus sp. nov.</title>
        <authorList>
            <person name="Choi A."/>
        </authorList>
    </citation>
    <scope>NUCLEOTIDE SEQUENCE [LARGE SCALE GENOMIC DNA]</scope>
    <source>
        <strain evidence="4 5">KCTC 52518</strain>
    </source>
</reference>
<dbReference type="GO" id="GO:0006571">
    <property type="term" value="P:tyrosine biosynthetic process"/>
    <property type="evidence" value="ECO:0007669"/>
    <property type="project" value="InterPro"/>
</dbReference>
<evidence type="ECO:0000313" key="5">
    <source>
        <dbReference type="Proteomes" id="UP000298781"/>
    </source>
</evidence>
<dbReference type="PANTHER" id="PTHR21363:SF0">
    <property type="entry name" value="PREPHENATE DEHYDROGENASE [NADP(+)]"/>
    <property type="match status" value="1"/>
</dbReference>
<name>A0A4D7B0V9_9HYPH</name>
<gene>
    <name evidence="4" type="ORF">E8M01_01820</name>
</gene>
<feature type="domain" description="Prephenate/arogenate dehydrogenase" evidence="3">
    <location>
        <begin position="15"/>
        <end position="290"/>
    </location>
</feature>
<dbReference type="Gene3D" id="3.40.50.720">
    <property type="entry name" value="NAD(P)-binding Rossmann-like Domain"/>
    <property type="match status" value="1"/>
</dbReference>
<dbReference type="OrthoDB" id="9800497at2"/>
<dbReference type="InterPro" id="IPR036291">
    <property type="entry name" value="NAD(P)-bd_dom_sf"/>
</dbReference>
<dbReference type="RefSeq" id="WP_136958548.1">
    <property type="nucleotide sequence ID" value="NZ_CP039690.1"/>
</dbReference>
<dbReference type="InterPro" id="IPR046826">
    <property type="entry name" value="PDH_N"/>
</dbReference>
<sequence length="294" mass="30785">MSRHPEISFPPPRRRSLGLIGFGAFGQLMARHLRPHLDLTAYDPALPPGASAEHPDVRLGGLAAAAGCPIVVLAMPVSRIAETVAAIRPHLQPGALVLDVGSVKTLPAAIMAEGLPGDVDIVATHPLFGPQSARHGIAGLKIAVCPVRGRRGGEVTAFLSDVLGLTVIETTPEAHDRELAVAQGLTHLIAKVLVRMEPLPSAMTTRSFDLIMQAVDMVRHDAPEVFQAIEQSNPYAAALRRRFSDLVAELDAELGAPAGPSPGDATRGSPALTATGPSRHHWLNKAEAAADGTA</sequence>
<dbReference type="SUPFAM" id="SSF51735">
    <property type="entry name" value="NAD(P)-binding Rossmann-fold domains"/>
    <property type="match status" value="1"/>
</dbReference>
<dbReference type="Pfam" id="PF02153">
    <property type="entry name" value="PDH_N"/>
    <property type="match status" value="1"/>
</dbReference>
<keyword evidence="5" id="KW-1185">Reference proteome</keyword>
<evidence type="ECO:0000256" key="2">
    <source>
        <dbReference type="SAM" id="MobiDB-lite"/>
    </source>
</evidence>
<evidence type="ECO:0000313" key="4">
    <source>
        <dbReference type="EMBL" id="QCI63086.1"/>
    </source>
</evidence>